<dbReference type="EMBL" id="JBAMMX010000004">
    <property type="protein sequence ID" value="KAK6942550.1"/>
    <property type="molecule type" value="Genomic_DNA"/>
</dbReference>
<reference evidence="1 2" key="1">
    <citation type="submission" date="2023-12" db="EMBL/GenBank/DDBJ databases">
        <title>A high-quality genome assembly for Dillenia turbinata (Dilleniales).</title>
        <authorList>
            <person name="Chanderbali A."/>
        </authorList>
    </citation>
    <scope>NUCLEOTIDE SEQUENCE [LARGE SCALE GENOMIC DNA]</scope>
    <source>
        <strain evidence="1">LSX21</strain>
        <tissue evidence="1">Leaf</tissue>
    </source>
</reference>
<comment type="caution">
    <text evidence="1">The sequence shown here is derived from an EMBL/GenBank/DDBJ whole genome shotgun (WGS) entry which is preliminary data.</text>
</comment>
<keyword evidence="2" id="KW-1185">Reference proteome</keyword>
<dbReference type="AlphaFoldDB" id="A0AAN8VZ69"/>
<evidence type="ECO:0000313" key="2">
    <source>
        <dbReference type="Proteomes" id="UP001370490"/>
    </source>
</evidence>
<organism evidence="1 2">
    <name type="scientific">Dillenia turbinata</name>
    <dbReference type="NCBI Taxonomy" id="194707"/>
    <lineage>
        <taxon>Eukaryota</taxon>
        <taxon>Viridiplantae</taxon>
        <taxon>Streptophyta</taxon>
        <taxon>Embryophyta</taxon>
        <taxon>Tracheophyta</taxon>
        <taxon>Spermatophyta</taxon>
        <taxon>Magnoliopsida</taxon>
        <taxon>eudicotyledons</taxon>
        <taxon>Gunneridae</taxon>
        <taxon>Pentapetalae</taxon>
        <taxon>Dilleniales</taxon>
        <taxon>Dilleniaceae</taxon>
        <taxon>Dillenia</taxon>
    </lineage>
</organism>
<sequence length="159" mass="17444">MESTPTLKRRNSIPTSTLVVPSKLNLPIKPQSSSFPHSNSNSNGVLSAADFELDSLKSLSYTSLKDLLPPSPSGIRSPTSSSCFGAAACTQISIRNRLVKQAAWAYLQPMSTSPDSAGHGFFHRLWIRLSGDSLKHSVKSCFAFIARAFNRLLRAFRFR</sequence>
<protein>
    <submittedName>
        <fullName evidence="1">Uncharacterized protein</fullName>
    </submittedName>
</protein>
<name>A0AAN8VZ69_9MAGN</name>
<dbReference type="PANTHER" id="PTHR34569:SF2">
    <property type="entry name" value="EXPRESSED PROTEIN"/>
    <property type="match status" value="1"/>
</dbReference>
<accession>A0AAN8VZ69</accession>
<proteinExistence type="predicted"/>
<evidence type="ECO:0000313" key="1">
    <source>
        <dbReference type="EMBL" id="KAK6942550.1"/>
    </source>
</evidence>
<dbReference type="Proteomes" id="UP001370490">
    <property type="component" value="Unassembled WGS sequence"/>
</dbReference>
<dbReference type="PANTHER" id="PTHR34569">
    <property type="entry name" value="EXPRESSED PROTEIN"/>
    <property type="match status" value="1"/>
</dbReference>
<gene>
    <name evidence="1" type="ORF">RJ641_027927</name>
</gene>